<feature type="transmembrane region" description="Helical" evidence="1">
    <location>
        <begin position="189"/>
        <end position="209"/>
    </location>
</feature>
<feature type="transmembrane region" description="Helical" evidence="1">
    <location>
        <begin position="130"/>
        <end position="148"/>
    </location>
</feature>
<feature type="non-terminal residue" evidence="3">
    <location>
        <position position="356"/>
    </location>
</feature>
<dbReference type="AlphaFoldDB" id="A0A117L0S2"/>
<sequence>MIKVVDYQLISTIEGGTVIIADLLAFALILRVYLKNKRRSALYLSLAWFVDFLLVMAYNLRNPYLASLLLAGVAALMFCGIINLIREENGRWNISKILVFSTVAPILAVYLILVDYFVRDLIVPPGFVSLVGSHGISAIFFILAGMIVKDIEDIYGRKITYLTIALAVFGLHLLPIPIIYIYPSEIYPLIGYGVSAAVIVLLTFLTIRLTSSEEFLRLKTMEIHEVEIEPGVRIINQEEYKKIKEKLKDVPVLAFVRALNNIPENWTYYFVTTATKESKVEAISPMNLERMTELSYKYLKAMEEAGSRGIILIDCLEYLIMYNEFTSVIKFLNKLKDFVVSHKGTLILVAERDAFE</sequence>
<feature type="domain" description="DUF835" evidence="2">
    <location>
        <begin position="236"/>
        <end position="356"/>
    </location>
</feature>
<evidence type="ECO:0000259" key="2">
    <source>
        <dbReference type="Pfam" id="PF05763"/>
    </source>
</evidence>
<evidence type="ECO:0000313" key="3">
    <source>
        <dbReference type="EMBL" id="KUK16660.1"/>
    </source>
</evidence>
<feature type="transmembrane region" description="Helical" evidence="1">
    <location>
        <begin position="97"/>
        <end position="118"/>
    </location>
</feature>
<feature type="transmembrane region" description="Helical" evidence="1">
    <location>
        <begin position="41"/>
        <end position="58"/>
    </location>
</feature>
<protein>
    <recommendedName>
        <fullName evidence="2">DUF835 domain-containing protein</fullName>
    </recommendedName>
</protein>
<feature type="transmembrane region" description="Helical" evidence="1">
    <location>
        <begin position="15"/>
        <end position="34"/>
    </location>
</feature>
<dbReference type="Pfam" id="PF05763">
    <property type="entry name" value="DUF835"/>
    <property type="match status" value="1"/>
</dbReference>
<keyword evidence="1" id="KW-0812">Transmembrane</keyword>
<dbReference type="Proteomes" id="UP000053911">
    <property type="component" value="Unassembled WGS sequence"/>
</dbReference>
<feature type="transmembrane region" description="Helical" evidence="1">
    <location>
        <begin position="160"/>
        <end position="183"/>
    </location>
</feature>
<evidence type="ECO:0000313" key="4">
    <source>
        <dbReference type="Proteomes" id="UP000053911"/>
    </source>
</evidence>
<feature type="transmembrane region" description="Helical" evidence="1">
    <location>
        <begin position="64"/>
        <end position="85"/>
    </location>
</feature>
<reference evidence="4" key="1">
    <citation type="journal article" date="2015" name="MBio">
        <title>Genome-Resolved Metagenomic Analysis Reveals Roles for Candidate Phyla and Other Microbial Community Members in Biogeochemical Transformations in Oil Reservoirs.</title>
        <authorList>
            <person name="Hu P."/>
            <person name="Tom L."/>
            <person name="Singh A."/>
            <person name="Thomas B.C."/>
            <person name="Baker B.J."/>
            <person name="Piceno Y.M."/>
            <person name="Andersen G.L."/>
            <person name="Banfield J.F."/>
        </authorList>
    </citation>
    <scope>NUCLEOTIDE SEQUENCE [LARGE SCALE GENOMIC DNA]</scope>
</reference>
<keyword evidence="1" id="KW-0472">Membrane</keyword>
<name>A0A117L0S2_9EURY</name>
<organism evidence="3 4">
    <name type="scientific">Thermococcus sibiricus</name>
    <dbReference type="NCBI Taxonomy" id="172049"/>
    <lineage>
        <taxon>Archaea</taxon>
        <taxon>Methanobacteriati</taxon>
        <taxon>Methanobacteriota</taxon>
        <taxon>Thermococci</taxon>
        <taxon>Thermococcales</taxon>
        <taxon>Thermococcaceae</taxon>
        <taxon>Thermococcus</taxon>
    </lineage>
</organism>
<comment type="caution">
    <text evidence="3">The sequence shown here is derived from an EMBL/GenBank/DDBJ whole genome shotgun (WGS) entry which is preliminary data.</text>
</comment>
<dbReference type="EMBL" id="LGFD01000084">
    <property type="protein sequence ID" value="KUK16660.1"/>
    <property type="molecule type" value="Genomic_DNA"/>
</dbReference>
<accession>A0A117L0S2</accession>
<gene>
    <name evidence="3" type="ORF">XD54_2051</name>
</gene>
<evidence type="ECO:0000256" key="1">
    <source>
        <dbReference type="SAM" id="Phobius"/>
    </source>
</evidence>
<keyword evidence="1" id="KW-1133">Transmembrane helix</keyword>
<proteinExistence type="predicted"/>
<dbReference type="InterPro" id="IPR008553">
    <property type="entry name" value="DUF835"/>
</dbReference>